<evidence type="ECO:0000313" key="1">
    <source>
        <dbReference type="EMBL" id="RIE16033.1"/>
    </source>
</evidence>
<dbReference type="AlphaFoldDB" id="A0A398DP74"/>
<comment type="caution">
    <text evidence="1">The sequence shown here is derived from an EMBL/GenBank/DDBJ whole genome shotgun (WGS) entry which is preliminary data.</text>
</comment>
<reference evidence="1 2" key="1">
    <citation type="submission" date="2018-09" db="EMBL/GenBank/DDBJ databases">
        <title>Discovery and Ecogenomic Context for Candidatus Cryosericales, a Global Caldiserica Order Active in Thawing Permafrost.</title>
        <authorList>
            <person name="Martinez M.A."/>
            <person name="Woodcroft B.J."/>
            <person name="Ignacio Espinoza J.C."/>
            <person name="Zayed A."/>
            <person name="Singleton C.M."/>
            <person name="Boyd J."/>
            <person name="Li Y.-F."/>
            <person name="Purvine S."/>
            <person name="Maughan H."/>
            <person name="Hodgkins S.B."/>
            <person name="Anderson D."/>
            <person name="Sederholm M."/>
            <person name="Temperton B."/>
            <person name="Saleska S.R."/>
            <person name="Tyson G.W."/>
            <person name="Rich V.I."/>
        </authorList>
    </citation>
    <scope>NUCLEOTIDE SEQUENCE [LARGE SCALE GENOMIC DNA]</scope>
    <source>
        <strain evidence="1 2">SMC1</strain>
    </source>
</reference>
<keyword evidence="2" id="KW-1185">Reference proteome</keyword>
<organism evidence="1 2">
    <name type="scientific">Candidatus Cryosericum septentrionale</name>
    <dbReference type="NCBI Taxonomy" id="2290913"/>
    <lineage>
        <taxon>Bacteria</taxon>
        <taxon>Pseudomonadati</taxon>
        <taxon>Caldisericota/Cryosericota group</taxon>
        <taxon>Candidatus Cryosericota</taxon>
        <taxon>Candidatus Cryosericia</taxon>
        <taxon>Candidatus Cryosericales</taxon>
        <taxon>Candidatus Cryosericaceae</taxon>
        <taxon>Candidatus Cryosericum</taxon>
    </lineage>
</organism>
<protein>
    <submittedName>
        <fullName evidence="1">Uncharacterized protein</fullName>
    </submittedName>
</protein>
<name>A0A398DP74_9BACT</name>
<dbReference type="Proteomes" id="UP000266113">
    <property type="component" value="Unassembled WGS sequence"/>
</dbReference>
<proteinExistence type="predicted"/>
<accession>A0A398DP74</accession>
<evidence type="ECO:0000313" key="2">
    <source>
        <dbReference type="Proteomes" id="UP000266113"/>
    </source>
</evidence>
<dbReference type="EMBL" id="QXIY01000040">
    <property type="protein sequence ID" value="RIE16033.1"/>
    <property type="molecule type" value="Genomic_DNA"/>
</dbReference>
<gene>
    <name evidence="1" type="ORF">SMC1_08960</name>
</gene>
<sequence>MSRIHAGSWSCVPGLDQCCSLDRTTGDDLAQDLMNRGLIACTARDACDLIVYHKEGVSTALYGERRGLTTFDQYSATHSLLAMTARFYWPWLPAMRARVIRTALKRFVSGNHRLTRAILLAVFDPELAKNLDRARKRFNEDVVSLQPKGD</sequence>